<evidence type="ECO:0000313" key="1">
    <source>
        <dbReference type="EMBL" id="TRY78911.1"/>
    </source>
</evidence>
<evidence type="ECO:0000313" key="2">
    <source>
        <dbReference type="Proteomes" id="UP000318571"/>
    </source>
</evidence>
<name>A0A553PMJ0_TIGCA</name>
<dbReference type="EMBL" id="VCGU01000003">
    <property type="protein sequence ID" value="TRY78911.1"/>
    <property type="molecule type" value="Genomic_DNA"/>
</dbReference>
<proteinExistence type="predicted"/>
<accession>A0A553PMJ0</accession>
<dbReference type="Proteomes" id="UP000318571">
    <property type="component" value="Chromosome 11"/>
</dbReference>
<dbReference type="AlphaFoldDB" id="A0A553PMJ0"/>
<comment type="caution">
    <text evidence="1">The sequence shown here is derived from an EMBL/GenBank/DDBJ whole genome shotgun (WGS) entry which is preliminary data.</text>
</comment>
<sequence length="212" mass="24055">MPFVVNQSTLWLTGGCDSSYFNLSSPTEFCTLSLDTKFYHFDGFSTEVVDGPNLPFGMSDVQIAWLNDTRVIIWGYNKNEFFLTSDWPPKTGSFQTYPLPEGLRMRRLKRISMTSVVLNGKEQILMNYFADDLHVLDPKTMTWAKLVGPQYKKTPPCALDDILYAKNGVLLNKGRLGSMCLYDGLRWHDFDARSPNQITHAGIVISKDLFCG</sequence>
<keyword evidence="2" id="KW-1185">Reference proteome</keyword>
<dbReference type="InterPro" id="IPR015915">
    <property type="entry name" value="Kelch-typ_b-propeller"/>
</dbReference>
<dbReference type="SUPFAM" id="SSF117281">
    <property type="entry name" value="Kelch motif"/>
    <property type="match status" value="1"/>
</dbReference>
<reference evidence="1 2" key="1">
    <citation type="journal article" date="2018" name="Nat. Ecol. Evol.">
        <title>Genomic signatures of mitonuclear coevolution across populations of Tigriopus californicus.</title>
        <authorList>
            <person name="Barreto F.S."/>
            <person name="Watson E.T."/>
            <person name="Lima T.G."/>
            <person name="Willett C.S."/>
            <person name="Edmands S."/>
            <person name="Li W."/>
            <person name="Burton R.S."/>
        </authorList>
    </citation>
    <scope>NUCLEOTIDE SEQUENCE [LARGE SCALE GENOMIC DNA]</scope>
    <source>
        <strain evidence="1 2">San Diego</strain>
    </source>
</reference>
<gene>
    <name evidence="1" type="ORF">TCAL_15365</name>
</gene>
<organism evidence="1 2">
    <name type="scientific">Tigriopus californicus</name>
    <name type="common">Marine copepod</name>
    <dbReference type="NCBI Taxonomy" id="6832"/>
    <lineage>
        <taxon>Eukaryota</taxon>
        <taxon>Metazoa</taxon>
        <taxon>Ecdysozoa</taxon>
        <taxon>Arthropoda</taxon>
        <taxon>Crustacea</taxon>
        <taxon>Multicrustacea</taxon>
        <taxon>Hexanauplia</taxon>
        <taxon>Copepoda</taxon>
        <taxon>Harpacticoida</taxon>
        <taxon>Harpacticidae</taxon>
        <taxon>Tigriopus</taxon>
    </lineage>
</organism>
<dbReference type="Gene3D" id="2.120.10.80">
    <property type="entry name" value="Kelch-type beta propeller"/>
    <property type="match status" value="1"/>
</dbReference>
<protein>
    <submittedName>
        <fullName evidence="1">Uncharacterized protein</fullName>
    </submittedName>
</protein>
<feature type="non-terminal residue" evidence="1">
    <location>
        <position position="212"/>
    </location>
</feature>